<dbReference type="EMBL" id="SNRW01012989">
    <property type="protein sequence ID" value="KAA6373147.1"/>
    <property type="molecule type" value="Genomic_DNA"/>
</dbReference>
<gene>
    <name evidence="1" type="ORF">EZS28_031326</name>
</gene>
<evidence type="ECO:0000313" key="1">
    <source>
        <dbReference type="EMBL" id="KAA6373147.1"/>
    </source>
</evidence>
<protein>
    <submittedName>
        <fullName evidence="1">Uncharacterized protein</fullName>
    </submittedName>
</protein>
<dbReference type="Proteomes" id="UP000324800">
    <property type="component" value="Unassembled WGS sequence"/>
</dbReference>
<sequence>MIKLPKLFRSLSALACYKIGAHIGQEINRQRLEVRSWSRDCLKQIQENGDEYDQTVLVNYGYGKVMSISFSTAGGIGEEEDYEIQQRLNYIQWFLGDLHEGSNRQQSFQPLPLLARNTEEQIEEEGANEEIEAQMNNIEIEWNIKGYANDVKSMALNLFIPNN</sequence>
<evidence type="ECO:0000313" key="2">
    <source>
        <dbReference type="Proteomes" id="UP000324800"/>
    </source>
</evidence>
<accession>A0A5J4URX2</accession>
<proteinExistence type="predicted"/>
<name>A0A5J4URX2_9EUKA</name>
<dbReference type="AlphaFoldDB" id="A0A5J4URX2"/>
<organism evidence="1 2">
    <name type="scientific">Streblomastix strix</name>
    <dbReference type="NCBI Taxonomy" id="222440"/>
    <lineage>
        <taxon>Eukaryota</taxon>
        <taxon>Metamonada</taxon>
        <taxon>Preaxostyla</taxon>
        <taxon>Oxymonadida</taxon>
        <taxon>Streblomastigidae</taxon>
        <taxon>Streblomastix</taxon>
    </lineage>
</organism>
<reference evidence="1 2" key="1">
    <citation type="submission" date="2019-03" db="EMBL/GenBank/DDBJ databases">
        <title>Single cell metagenomics reveals metabolic interactions within the superorganism composed of flagellate Streblomastix strix and complex community of Bacteroidetes bacteria on its surface.</title>
        <authorList>
            <person name="Treitli S.C."/>
            <person name="Kolisko M."/>
            <person name="Husnik F."/>
            <person name="Keeling P."/>
            <person name="Hampl V."/>
        </authorList>
    </citation>
    <scope>NUCLEOTIDE SEQUENCE [LARGE SCALE GENOMIC DNA]</scope>
    <source>
        <strain evidence="1">ST1C</strain>
    </source>
</reference>
<comment type="caution">
    <text evidence="1">The sequence shown here is derived from an EMBL/GenBank/DDBJ whole genome shotgun (WGS) entry which is preliminary data.</text>
</comment>